<protein>
    <submittedName>
        <fullName evidence="1">Uncharacterized protein</fullName>
    </submittedName>
</protein>
<dbReference type="EMBL" id="LR796340">
    <property type="protein sequence ID" value="CAB4137553.1"/>
    <property type="molecule type" value="Genomic_DNA"/>
</dbReference>
<evidence type="ECO:0000313" key="1">
    <source>
        <dbReference type="EMBL" id="CAB4137553.1"/>
    </source>
</evidence>
<accession>A0A6J5LWM9</accession>
<name>A0A6J5LWM9_9CAUD</name>
<reference evidence="1" key="1">
    <citation type="submission" date="2020-04" db="EMBL/GenBank/DDBJ databases">
        <authorList>
            <person name="Chiriac C."/>
            <person name="Salcher M."/>
            <person name="Ghai R."/>
            <person name="Kavagutti S V."/>
        </authorList>
    </citation>
    <scope>NUCLEOTIDE SEQUENCE</scope>
</reference>
<sequence length="279" mass="31852">MIDRPIIFSPVMVTALLAGKKTQTRRLLREPMPPAPSADSIHPSNAGRKLHAAPYFDAHCGERNTPANPRGMSERWCWWTRDDRQCLPTIRIGYAPGDRLWVRESAWIYGRWVRDGLTHKGVDRWRFRTSPERRVIYDDQTAGRADELRRGLGDRNRPGDGFWLRPSIHVERWASRLTLTVQEVRVQRLQDITEDDALAEGITCERVIVGTNCNGGRHNEEWGDRFFFAGCDGEGFEDGIAAFSALWNSLHGPSAWQMNPHVVALTFQVHQGNIDRMPA</sequence>
<proteinExistence type="predicted"/>
<organism evidence="1">
    <name type="scientific">uncultured Caudovirales phage</name>
    <dbReference type="NCBI Taxonomy" id="2100421"/>
    <lineage>
        <taxon>Viruses</taxon>
        <taxon>Duplodnaviria</taxon>
        <taxon>Heunggongvirae</taxon>
        <taxon>Uroviricota</taxon>
        <taxon>Caudoviricetes</taxon>
        <taxon>Peduoviridae</taxon>
        <taxon>Maltschvirus</taxon>
        <taxon>Maltschvirus maltsch</taxon>
    </lineage>
</organism>
<gene>
    <name evidence="1" type="ORF">UFOVP326_38</name>
</gene>